<feature type="compositionally biased region" description="Pro residues" evidence="3">
    <location>
        <begin position="190"/>
        <end position="207"/>
    </location>
</feature>
<name>A0A5F8GI70_MONDO</name>
<accession>A0A5F8GI70</accession>
<evidence type="ECO:0000259" key="4">
    <source>
        <dbReference type="PROSITE" id="PS50102"/>
    </source>
</evidence>
<feature type="compositionally biased region" description="Low complexity" evidence="3">
    <location>
        <begin position="156"/>
        <end position="182"/>
    </location>
</feature>
<gene>
    <name evidence="5" type="primary">CPEB2</name>
</gene>
<dbReference type="PANTHER" id="PTHR12566:SF8">
    <property type="entry name" value="CYTOPLASMIC POLYADENYLATION ELEMENT-BINDING PROTEIN 2"/>
    <property type="match status" value="1"/>
</dbReference>
<organism evidence="5 6">
    <name type="scientific">Monodelphis domestica</name>
    <name type="common">Gray short-tailed opossum</name>
    <dbReference type="NCBI Taxonomy" id="13616"/>
    <lineage>
        <taxon>Eukaryota</taxon>
        <taxon>Metazoa</taxon>
        <taxon>Chordata</taxon>
        <taxon>Craniata</taxon>
        <taxon>Vertebrata</taxon>
        <taxon>Euteleostomi</taxon>
        <taxon>Mammalia</taxon>
        <taxon>Metatheria</taxon>
        <taxon>Didelphimorphia</taxon>
        <taxon>Didelphidae</taxon>
        <taxon>Monodelphis</taxon>
    </lineage>
</organism>
<keyword evidence="6" id="KW-1185">Reference proteome</keyword>
<feature type="domain" description="RRM" evidence="4">
    <location>
        <begin position="811"/>
        <end position="898"/>
    </location>
</feature>
<dbReference type="GeneTree" id="ENSGT00940000160357"/>
<feature type="compositionally biased region" description="Low complexity" evidence="3">
    <location>
        <begin position="631"/>
        <end position="642"/>
    </location>
</feature>
<evidence type="ECO:0000313" key="6">
    <source>
        <dbReference type="Proteomes" id="UP000002280"/>
    </source>
</evidence>
<evidence type="ECO:0000313" key="5">
    <source>
        <dbReference type="Ensembl" id="ENSMODP00000047230.1"/>
    </source>
</evidence>
<feature type="domain" description="RRM" evidence="4">
    <location>
        <begin position="919"/>
        <end position="997"/>
    </location>
</feature>
<feature type="compositionally biased region" description="Gly residues" evidence="3">
    <location>
        <begin position="532"/>
        <end position="545"/>
    </location>
</feature>
<comment type="similarity">
    <text evidence="1">Belongs to the RRM CPEB family.</text>
</comment>
<dbReference type="SUPFAM" id="SSF54928">
    <property type="entry name" value="RNA-binding domain, RBD"/>
    <property type="match status" value="1"/>
</dbReference>
<dbReference type="InterPro" id="IPR012677">
    <property type="entry name" value="Nucleotide-bd_a/b_plait_sf"/>
</dbReference>
<feature type="compositionally biased region" description="Polar residues" evidence="3">
    <location>
        <begin position="498"/>
        <end position="522"/>
    </location>
</feature>
<feature type="compositionally biased region" description="Gly residues" evidence="3">
    <location>
        <begin position="382"/>
        <end position="401"/>
    </location>
</feature>
<dbReference type="InterPro" id="IPR034819">
    <property type="entry name" value="CPEB"/>
</dbReference>
<dbReference type="Gene3D" id="3.30.70.330">
    <property type="match status" value="2"/>
</dbReference>
<feature type="compositionally biased region" description="Low complexity" evidence="3">
    <location>
        <begin position="347"/>
        <end position="360"/>
    </location>
</feature>
<reference evidence="5 6" key="1">
    <citation type="journal article" date="2007" name="Nature">
        <title>Genome of the marsupial Monodelphis domestica reveals innovation in non-coding sequences.</title>
        <authorList>
            <person name="Mikkelsen T.S."/>
            <person name="Wakefield M.J."/>
            <person name="Aken B."/>
            <person name="Amemiya C.T."/>
            <person name="Chang J.L."/>
            <person name="Duke S."/>
            <person name="Garber M."/>
            <person name="Gentles A.J."/>
            <person name="Goodstadt L."/>
            <person name="Heger A."/>
            <person name="Jurka J."/>
            <person name="Kamal M."/>
            <person name="Mauceli E."/>
            <person name="Searle S.M."/>
            <person name="Sharpe T."/>
            <person name="Baker M.L."/>
            <person name="Batzer M.A."/>
            <person name="Benos P.V."/>
            <person name="Belov K."/>
            <person name="Clamp M."/>
            <person name="Cook A."/>
            <person name="Cuff J."/>
            <person name="Das R."/>
            <person name="Davidow L."/>
            <person name="Deakin J.E."/>
            <person name="Fazzari M.J."/>
            <person name="Glass J.L."/>
            <person name="Grabherr M."/>
            <person name="Greally J.M."/>
            <person name="Gu W."/>
            <person name="Hore T.A."/>
            <person name="Huttley G.A."/>
            <person name="Kleber M."/>
            <person name="Jirtle R.L."/>
            <person name="Koina E."/>
            <person name="Lee J.T."/>
            <person name="Mahony S."/>
            <person name="Marra M.A."/>
            <person name="Miller R.D."/>
            <person name="Nicholls R.D."/>
            <person name="Oda M."/>
            <person name="Papenfuss A.T."/>
            <person name="Parra Z.E."/>
            <person name="Pollock D.D."/>
            <person name="Ray D.A."/>
            <person name="Schein J.E."/>
            <person name="Speed T.P."/>
            <person name="Thompson K."/>
            <person name="VandeBerg J.L."/>
            <person name="Wade C.M."/>
            <person name="Walker J.A."/>
            <person name="Waters P.D."/>
            <person name="Webber C."/>
            <person name="Weidman J.R."/>
            <person name="Xie X."/>
            <person name="Zody M.C."/>
            <person name="Baldwin J."/>
            <person name="Abdouelleil A."/>
            <person name="Abdulkadir J."/>
            <person name="Abebe A."/>
            <person name="Abera B."/>
            <person name="Abreu J."/>
            <person name="Acer S.C."/>
            <person name="Aftuck L."/>
            <person name="Alexander A."/>
            <person name="An P."/>
            <person name="Anderson E."/>
            <person name="Anderson S."/>
            <person name="Arachi H."/>
            <person name="Azer M."/>
            <person name="Bachantsang P."/>
            <person name="Barry A."/>
            <person name="Bayul T."/>
            <person name="Berlin A."/>
            <person name="Bessette D."/>
            <person name="Bloom T."/>
            <person name="Bloom T."/>
            <person name="Boguslavskiy L."/>
            <person name="Bonnet C."/>
            <person name="Boukhgalter B."/>
            <person name="Bourzgui I."/>
            <person name="Brown A."/>
            <person name="Cahill P."/>
            <person name="Channer S."/>
            <person name="Cheshatsang Y."/>
            <person name="Chuda L."/>
            <person name="Citroen M."/>
            <person name="Collymore A."/>
            <person name="Cooke P."/>
            <person name="Costello M."/>
            <person name="D'Aco K."/>
            <person name="Daza R."/>
            <person name="De Haan G."/>
            <person name="DeGray S."/>
            <person name="DeMaso C."/>
            <person name="Dhargay N."/>
            <person name="Dooley K."/>
            <person name="Dooley E."/>
            <person name="Doricent M."/>
            <person name="Dorje P."/>
            <person name="Dorjee K."/>
            <person name="Dupes A."/>
            <person name="Elong R."/>
            <person name="Falk J."/>
            <person name="Farina A."/>
            <person name="Faro S."/>
            <person name="Ferguson D."/>
            <person name="Fisher S."/>
            <person name="Foley C.D."/>
            <person name="Franke A."/>
            <person name="Friedrich D."/>
            <person name="Gadbois L."/>
            <person name="Gearin G."/>
            <person name="Gearin C.R."/>
            <person name="Giannoukos G."/>
            <person name="Goode T."/>
            <person name="Graham J."/>
            <person name="Grandbois E."/>
            <person name="Grewal S."/>
            <person name="Gyaltsen K."/>
            <person name="Hafez N."/>
            <person name="Hagos B."/>
            <person name="Hall J."/>
            <person name="Henson C."/>
            <person name="Hollinger A."/>
            <person name="Honan T."/>
            <person name="Huard M.D."/>
            <person name="Hughes L."/>
            <person name="Hurhula B."/>
            <person name="Husby M.E."/>
            <person name="Kamat A."/>
            <person name="Kanga B."/>
            <person name="Kashin S."/>
            <person name="Khazanovich D."/>
            <person name="Kisner P."/>
            <person name="Lance K."/>
            <person name="Lara M."/>
            <person name="Lee W."/>
            <person name="Lennon N."/>
            <person name="Letendre F."/>
            <person name="LeVine R."/>
            <person name="Lipovsky A."/>
            <person name="Liu X."/>
            <person name="Liu J."/>
            <person name="Liu S."/>
            <person name="Lokyitsang T."/>
            <person name="Lokyitsang Y."/>
            <person name="Lubonja R."/>
            <person name="Lui A."/>
            <person name="MacDonald P."/>
            <person name="Magnisalis V."/>
            <person name="Maru K."/>
            <person name="Matthews C."/>
            <person name="McCusker W."/>
            <person name="McDonough S."/>
            <person name="Mehta T."/>
            <person name="Meldrim J."/>
            <person name="Meneus L."/>
            <person name="Mihai O."/>
            <person name="Mihalev A."/>
            <person name="Mihova T."/>
            <person name="Mittelman R."/>
            <person name="Mlenga V."/>
            <person name="Montmayeur A."/>
            <person name="Mulrain L."/>
            <person name="Navidi A."/>
            <person name="Naylor J."/>
            <person name="Negash T."/>
            <person name="Nguyen T."/>
            <person name="Nguyen N."/>
            <person name="Nicol R."/>
            <person name="Norbu C."/>
            <person name="Norbu N."/>
            <person name="Novod N."/>
            <person name="O'Neill B."/>
            <person name="Osman S."/>
            <person name="Markiewicz E."/>
            <person name="Oyono O.L."/>
            <person name="Patti C."/>
            <person name="Phunkhang P."/>
            <person name="Pierre F."/>
            <person name="Priest M."/>
            <person name="Raghuraman S."/>
            <person name="Rege F."/>
            <person name="Reyes R."/>
            <person name="Rise C."/>
            <person name="Rogov P."/>
            <person name="Ross K."/>
            <person name="Ryan E."/>
            <person name="Settipalli S."/>
            <person name="Shea T."/>
            <person name="Sherpa N."/>
            <person name="Shi L."/>
            <person name="Shih D."/>
            <person name="Sparrow T."/>
            <person name="Spaulding J."/>
            <person name="Stalker J."/>
            <person name="Stange-Thomann N."/>
            <person name="Stavropoulos S."/>
            <person name="Stone C."/>
            <person name="Strader C."/>
            <person name="Tesfaye S."/>
            <person name="Thomson T."/>
            <person name="Thoulutsang Y."/>
            <person name="Thoulutsang D."/>
            <person name="Topham K."/>
            <person name="Topping I."/>
            <person name="Tsamla T."/>
            <person name="Vassiliev H."/>
            <person name="Vo A."/>
            <person name="Wangchuk T."/>
            <person name="Wangdi T."/>
            <person name="Weiand M."/>
            <person name="Wilkinson J."/>
            <person name="Wilson A."/>
            <person name="Yadav S."/>
            <person name="Young G."/>
            <person name="Yu Q."/>
            <person name="Zembek L."/>
            <person name="Zhong D."/>
            <person name="Zimmer A."/>
            <person name="Zwirko Z."/>
            <person name="Jaffe D.B."/>
            <person name="Alvarez P."/>
            <person name="Brockman W."/>
            <person name="Butler J."/>
            <person name="Chin C."/>
            <person name="Gnerre S."/>
            <person name="MacCallum I."/>
            <person name="Graves J.A."/>
            <person name="Ponting C.P."/>
            <person name="Breen M."/>
            <person name="Samollow P.B."/>
            <person name="Lander E.S."/>
            <person name="Lindblad-Toh K."/>
        </authorList>
    </citation>
    <scope>NUCLEOTIDE SEQUENCE [LARGE SCALE GENOMIC DNA]</scope>
</reference>
<dbReference type="Bgee" id="ENSMODG00000001149">
    <property type="expression patterns" value="Expressed in spermatocyte and 16 other cell types or tissues"/>
</dbReference>
<evidence type="ECO:0000256" key="2">
    <source>
        <dbReference type="PROSITE-ProRule" id="PRU00176"/>
    </source>
</evidence>
<dbReference type="FunFam" id="3.30.70.330:FF:000008">
    <property type="entry name" value="Cytoplasmic polyadenylation element-binding 2 isoform X2"/>
    <property type="match status" value="1"/>
</dbReference>
<dbReference type="CDD" id="cd12726">
    <property type="entry name" value="RRM2_CPEB2_like"/>
    <property type="match status" value="1"/>
</dbReference>
<feature type="compositionally biased region" description="Pro residues" evidence="3">
    <location>
        <begin position="421"/>
        <end position="473"/>
    </location>
</feature>
<feature type="compositionally biased region" description="Basic residues" evidence="3">
    <location>
        <begin position="240"/>
        <end position="255"/>
    </location>
</feature>
<dbReference type="GO" id="GO:0003730">
    <property type="term" value="F:mRNA 3'-UTR binding"/>
    <property type="evidence" value="ECO:0007669"/>
    <property type="project" value="InterPro"/>
</dbReference>
<feature type="compositionally biased region" description="Pro residues" evidence="3">
    <location>
        <begin position="553"/>
        <end position="586"/>
    </location>
</feature>
<dbReference type="Pfam" id="PF16367">
    <property type="entry name" value="RRM_7"/>
    <property type="match status" value="1"/>
</dbReference>
<dbReference type="InterPro" id="IPR000504">
    <property type="entry name" value="RRM_dom"/>
</dbReference>
<dbReference type="InterPro" id="IPR035979">
    <property type="entry name" value="RBD_domain_sf"/>
</dbReference>
<feature type="compositionally biased region" description="Low complexity" evidence="3">
    <location>
        <begin position="269"/>
        <end position="278"/>
    </location>
</feature>
<dbReference type="Proteomes" id="UP000002280">
    <property type="component" value="Chromosome 5"/>
</dbReference>
<feature type="region of interest" description="Disordered" evidence="3">
    <location>
        <begin position="116"/>
        <end position="603"/>
    </location>
</feature>
<feature type="compositionally biased region" description="Gly residues" evidence="3">
    <location>
        <begin position="361"/>
        <end position="371"/>
    </location>
</feature>
<feature type="compositionally biased region" description="Low complexity" evidence="3">
    <location>
        <begin position="587"/>
        <end position="603"/>
    </location>
</feature>
<sequence length="1042" mass="111096">MGDYGFGLLQTAPLRSSSPGPLFSSGAYRPYPPVPTPATPQISSSLPFASLSQPPLPVTGFSPASTPSQFSIPTGGGSSAAASSSSPLFLAAAAVAHTHIMQDELLLGLTQQQQQQLSGSGLPEKLPNHHPVGSTKAGATHLLPSQDFKPSLHHPSSSSSSSSSSTTSSPQDFSKQQQQLSSQKRKEFNPPHPPHPQDLKQQPPPLNTPDQFISQQQQQQQLHQLQQEQLQKQQQQQFSHPHHPHPHHHHRHHHHPPDFHHPKQPPGDYHPLPQHYQPPLQPSPPQAQHHHHGGVDSLRKIPAATTAATASAAGEGTAAESPNVGLVPSTPSVNLLPGSKLPPSMESPNHPLLNSPSNLLPGGGLGAGGGFSSLQSPDLPHPGGGGGGGGGPPAAAGGGGSASPPPPLPGFGTPWSVQTSSPPPQQQQQQPPPLQPPQQQQPPPPQPPQPPQQPPQPPQPPQQQQPQQPPPPGSSAATPGGGSGCGGPISAMPPPNPETDSSFYPGMSSINPAFFQSFSPVSPHNPCAGMSVPGGGGGGGGGGFGSPFSAAAVPPPPPAMNLPQQPPSAPQPQPAPPAPQPPPPPSSRRSPVSPQLQQHQAAAAAAFLQQRNSYNHHQPLLKQSPWSNHQSSGWSTGSMSWGAMHGRDHRRTGNMGIPGTMNQISPLKKPFSGNVIAPPKFTRSTPSLTPKSWIEDNVFRTDNNSNTLLPLQDRSRMYDSLNMHSLENSLIDIMRAEHDPLKGRLSYPHPGTDNLLMLNARSYGRRRGRSSLFPIDDGLLDDGHSDQVGVLNSPTCYSAHQNGERIERFSRKVFVGGLPPDIDEDEITASFRRFGPLVVDWPHKAESKSYFPPKGYAFLLFQEESSVQALIDACIEEDGKLYLCVSSPTIKDKPVQIRPWNLSDSDFVMDGSQPLDPRKTIFVGGVPRPLRAVELAMIMDRLYGGVCYAGIDTDPELKYPKGAGRVAFSNQQSYIAAISARFVQLQHGDIDKRVEVKPYVLDDQMCDECQDVNSISHWSRKALTAHVRSTSAGTKYSEPASV</sequence>
<dbReference type="GO" id="GO:0045182">
    <property type="term" value="F:translation regulator activity"/>
    <property type="evidence" value="ECO:0007669"/>
    <property type="project" value="InterPro"/>
</dbReference>
<feature type="compositionally biased region" description="Low complexity" evidence="3">
    <location>
        <begin position="303"/>
        <end position="321"/>
    </location>
</feature>
<protein>
    <submittedName>
        <fullName evidence="5">Cytoplasmic polyadenylation element binding protein 2</fullName>
    </submittedName>
</protein>
<proteinExistence type="inferred from homology"/>
<keyword evidence="2" id="KW-0694">RNA-binding</keyword>
<feature type="region of interest" description="Disordered" evidence="3">
    <location>
        <begin position="619"/>
        <end position="667"/>
    </location>
</feature>
<dbReference type="AlphaFoldDB" id="A0A5F8GI70"/>
<dbReference type="PANTHER" id="PTHR12566">
    <property type="entry name" value="CYTOPLASMIC POLYADENYLATION ELEMENT BINDING PROTEIN CPEB"/>
    <property type="match status" value="1"/>
</dbReference>
<dbReference type="FunFam" id="3.30.70.330:FF:000009">
    <property type="entry name" value="cytoplasmic polyadenylation element-binding protein 2 isoform X1"/>
    <property type="match status" value="1"/>
</dbReference>
<dbReference type="SMART" id="SM00360">
    <property type="entry name" value="RRM"/>
    <property type="match status" value="2"/>
</dbReference>
<dbReference type="Ensembl" id="ENSMODT00000057857.1">
    <property type="protein sequence ID" value="ENSMODP00000047230.1"/>
    <property type="gene ID" value="ENSMODG00000001149.5"/>
</dbReference>
<feature type="region of interest" description="Disordered" evidence="3">
    <location>
        <begin position="11"/>
        <end position="48"/>
    </location>
</feature>
<reference evidence="5" key="2">
    <citation type="submission" date="2025-08" db="UniProtKB">
        <authorList>
            <consortium name="Ensembl"/>
        </authorList>
    </citation>
    <scope>IDENTIFICATION</scope>
</reference>
<dbReference type="PROSITE" id="PS50102">
    <property type="entry name" value="RRM"/>
    <property type="match status" value="2"/>
</dbReference>
<feature type="compositionally biased region" description="Low complexity" evidence="3">
    <location>
        <begin position="215"/>
        <end position="239"/>
    </location>
</feature>
<evidence type="ECO:0000256" key="1">
    <source>
        <dbReference type="ARBA" id="ARBA00010347"/>
    </source>
</evidence>
<dbReference type="CDD" id="cd12724">
    <property type="entry name" value="RRM1_CPEB2_like"/>
    <property type="match status" value="1"/>
</dbReference>
<evidence type="ECO:0000256" key="3">
    <source>
        <dbReference type="SAM" id="MobiDB-lite"/>
    </source>
</evidence>
<reference evidence="5" key="3">
    <citation type="submission" date="2025-09" db="UniProtKB">
        <authorList>
            <consortium name="Ensembl"/>
        </authorList>
    </citation>
    <scope>IDENTIFICATION</scope>
</reference>